<sequence length="101" mass="11737">MSKRCNNWLGESLPCLDSFPGWKFPMDRGERRSFLENDGDVGGPSILTSHCLREGRRTMLNLFYKQSLTRTREEISEDRKGRPHSHSHFKETSSNTSKDMM</sequence>
<feature type="region of interest" description="Disordered" evidence="1">
    <location>
        <begin position="70"/>
        <end position="101"/>
    </location>
</feature>
<feature type="non-terminal residue" evidence="2">
    <location>
        <position position="1"/>
    </location>
</feature>
<proteinExistence type="predicted"/>
<evidence type="ECO:0000313" key="2">
    <source>
        <dbReference type="EMBL" id="RDX73341.1"/>
    </source>
</evidence>
<evidence type="ECO:0000313" key="3">
    <source>
        <dbReference type="Proteomes" id="UP000257109"/>
    </source>
</evidence>
<accession>A0A371F4Z0</accession>
<organism evidence="2 3">
    <name type="scientific">Mucuna pruriens</name>
    <name type="common">Velvet bean</name>
    <name type="synonym">Dolichos pruriens</name>
    <dbReference type="NCBI Taxonomy" id="157652"/>
    <lineage>
        <taxon>Eukaryota</taxon>
        <taxon>Viridiplantae</taxon>
        <taxon>Streptophyta</taxon>
        <taxon>Embryophyta</taxon>
        <taxon>Tracheophyta</taxon>
        <taxon>Spermatophyta</taxon>
        <taxon>Magnoliopsida</taxon>
        <taxon>eudicotyledons</taxon>
        <taxon>Gunneridae</taxon>
        <taxon>Pentapetalae</taxon>
        <taxon>rosids</taxon>
        <taxon>fabids</taxon>
        <taxon>Fabales</taxon>
        <taxon>Fabaceae</taxon>
        <taxon>Papilionoideae</taxon>
        <taxon>50 kb inversion clade</taxon>
        <taxon>NPAAA clade</taxon>
        <taxon>indigoferoid/millettioid clade</taxon>
        <taxon>Phaseoleae</taxon>
        <taxon>Mucuna</taxon>
    </lineage>
</organism>
<evidence type="ECO:0000256" key="1">
    <source>
        <dbReference type="SAM" id="MobiDB-lite"/>
    </source>
</evidence>
<feature type="compositionally biased region" description="Basic and acidic residues" evidence="1">
    <location>
        <begin position="70"/>
        <end position="80"/>
    </location>
</feature>
<dbReference type="EMBL" id="QJKJ01010564">
    <property type="protein sequence ID" value="RDX73341.1"/>
    <property type="molecule type" value="Genomic_DNA"/>
</dbReference>
<feature type="compositionally biased region" description="Polar residues" evidence="1">
    <location>
        <begin position="92"/>
        <end position="101"/>
    </location>
</feature>
<dbReference type="Proteomes" id="UP000257109">
    <property type="component" value="Unassembled WGS sequence"/>
</dbReference>
<keyword evidence="3" id="KW-1185">Reference proteome</keyword>
<gene>
    <name evidence="2" type="ORF">CR513_47079</name>
</gene>
<comment type="caution">
    <text evidence="2">The sequence shown here is derived from an EMBL/GenBank/DDBJ whole genome shotgun (WGS) entry which is preliminary data.</text>
</comment>
<name>A0A371F4Z0_MUCPR</name>
<reference evidence="2" key="1">
    <citation type="submission" date="2018-05" db="EMBL/GenBank/DDBJ databases">
        <title>Draft genome of Mucuna pruriens seed.</title>
        <authorList>
            <person name="Nnadi N.E."/>
            <person name="Vos R."/>
            <person name="Hasami M.H."/>
            <person name="Devisetty U.K."/>
            <person name="Aguiy J.C."/>
        </authorList>
    </citation>
    <scope>NUCLEOTIDE SEQUENCE [LARGE SCALE GENOMIC DNA]</scope>
    <source>
        <strain evidence="2">JCA_2017</strain>
    </source>
</reference>
<dbReference type="AlphaFoldDB" id="A0A371F4Z0"/>
<protein>
    <submittedName>
        <fullName evidence="2">Uncharacterized protein</fullName>
    </submittedName>
</protein>